<evidence type="ECO:0000256" key="1">
    <source>
        <dbReference type="ARBA" id="ARBA00004651"/>
    </source>
</evidence>
<dbReference type="EMBL" id="CP073720">
    <property type="protein sequence ID" value="UWP86706.1"/>
    <property type="molecule type" value="Genomic_DNA"/>
</dbReference>
<dbReference type="InterPro" id="IPR011701">
    <property type="entry name" value="MFS"/>
</dbReference>
<dbReference type="Proteomes" id="UP001059617">
    <property type="component" value="Chromosome"/>
</dbReference>
<feature type="domain" description="Major facilitator superfamily (MFS) profile" evidence="7">
    <location>
        <begin position="87"/>
        <end position="303"/>
    </location>
</feature>
<feature type="transmembrane region" description="Helical" evidence="6">
    <location>
        <begin position="15"/>
        <end position="35"/>
    </location>
</feature>
<dbReference type="InterPro" id="IPR020846">
    <property type="entry name" value="MFS_dom"/>
</dbReference>
<name>A0ABY5WBR7_9ACTN</name>
<keyword evidence="2" id="KW-0813">Transport</keyword>
<evidence type="ECO:0000256" key="4">
    <source>
        <dbReference type="ARBA" id="ARBA00022989"/>
    </source>
</evidence>
<feature type="transmembrane region" description="Helical" evidence="6">
    <location>
        <begin position="120"/>
        <end position="138"/>
    </location>
</feature>
<dbReference type="RefSeq" id="WP_259866146.1">
    <property type="nucleotide sequence ID" value="NZ_CP073720.1"/>
</dbReference>
<evidence type="ECO:0000313" key="9">
    <source>
        <dbReference type="Proteomes" id="UP001059617"/>
    </source>
</evidence>
<dbReference type="SUPFAM" id="SSF103473">
    <property type="entry name" value="MFS general substrate transporter"/>
    <property type="match status" value="1"/>
</dbReference>
<organism evidence="8 9">
    <name type="scientific">Dactylosporangium fulvum</name>
    <dbReference type="NCBI Taxonomy" id="53359"/>
    <lineage>
        <taxon>Bacteria</taxon>
        <taxon>Bacillati</taxon>
        <taxon>Actinomycetota</taxon>
        <taxon>Actinomycetes</taxon>
        <taxon>Micromonosporales</taxon>
        <taxon>Micromonosporaceae</taxon>
        <taxon>Dactylosporangium</taxon>
    </lineage>
</organism>
<dbReference type="PANTHER" id="PTHR42718:SF9">
    <property type="entry name" value="MAJOR FACILITATOR SUPERFAMILY MULTIDRUG TRANSPORTER MFSC"/>
    <property type="match status" value="1"/>
</dbReference>
<dbReference type="InterPro" id="IPR036259">
    <property type="entry name" value="MFS_trans_sf"/>
</dbReference>
<feature type="transmembrane region" description="Helical" evidence="6">
    <location>
        <begin position="56"/>
        <end position="75"/>
    </location>
</feature>
<accession>A0ABY5WBR7</accession>
<keyword evidence="4 6" id="KW-1133">Transmembrane helix</keyword>
<keyword evidence="3 6" id="KW-0812">Transmembrane</keyword>
<feature type="transmembrane region" description="Helical" evidence="6">
    <location>
        <begin position="81"/>
        <end position="100"/>
    </location>
</feature>
<evidence type="ECO:0000256" key="6">
    <source>
        <dbReference type="SAM" id="Phobius"/>
    </source>
</evidence>
<sequence>MVGPLAAGTLVEVAHWRWVFLIVALFSSVALIGLLRTVRHIPRPAEAHPTAAIGRRGWWAVVAAAALLVLHIGSGQPMPHAAIWPTIGVVALIAVAVRLLPRGTLRGAAGAPRLIGLRGILGAAVAATDVYIPLYLQAEQGVRPAVAGFLVAVGAIGWLIGAIAQGRLESRADPRTLLRYAFILALVGPIGATAVIAGSAPIWLIAVSSIATGAGMGIAYPVVTSTTLQLSPPDQHGFYSSSLQAAESMATSAFLAATGLMLTTLSTNSYTLTYALIVTLAVLAVLLGWRAVDLPRPSPRSGQ</sequence>
<protein>
    <submittedName>
        <fullName evidence="8">MFS transporter</fullName>
    </submittedName>
</protein>
<dbReference type="PANTHER" id="PTHR42718">
    <property type="entry name" value="MAJOR FACILITATOR SUPERFAMILY MULTIDRUG TRANSPORTER MFSC"/>
    <property type="match status" value="1"/>
</dbReference>
<feature type="transmembrane region" description="Helical" evidence="6">
    <location>
        <begin position="177"/>
        <end position="196"/>
    </location>
</feature>
<feature type="transmembrane region" description="Helical" evidence="6">
    <location>
        <begin position="144"/>
        <end position="165"/>
    </location>
</feature>
<evidence type="ECO:0000259" key="7">
    <source>
        <dbReference type="PROSITE" id="PS50850"/>
    </source>
</evidence>
<dbReference type="Pfam" id="PF07690">
    <property type="entry name" value="MFS_1"/>
    <property type="match status" value="1"/>
</dbReference>
<evidence type="ECO:0000256" key="5">
    <source>
        <dbReference type="ARBA" id="ARBA00023136"/>
    </source>
</evidence>
<comment type="subcellular location">
    <subcellularLocation>
        <location evidence="1">Cell membrane</location>
        <topology evidence="1">Multi-pass membrane protein</topology>
    </subcellularLocation>
</comment>
<keyword evidence="5 6" id="KW-0472">Membrane</keyword>
<feature type="transmembrane region" description="Helical" evidence="6">
    <location>
        <begin position="271"/>
        <end position="292"/>
    </location>
</feature>
<reference evidence="8" key="1">
    <citation type="submission" date="2021-04" db="EMBL/GenBank/DDBJ databases">
        <authorList>
            <person name="Hartkoorn R.C."/>
            <person name="Beaudoing E."/>
            <person name="Hot D."/>
        </authorList>
    </citation>
    <scope>NUCLEOTIDE SEQUENCE</scope>
    <source>
        <strain evidence="8">NRRL B-16292</strain>
    </source>
</reference>
<evidence type="ECO:0000313" key="8">
    <source>
        <dbReference type="EMBL" id="UWP86706.1"/>
    </source>
</evidence>
<gene>
    <name evidence="8" type="ORF">Dfulv_21685</name>
</gene>
<keyword evidence="9" id="KW-1185">Reference proteome</keyword>
<feature type="transmembrane region" description="Helical" evidence="6">
    <location>
        <begin position="202"/>
        <end position="223"/>
    </location>
</feature>
<dbReference type="PROSITE" id="PS50850">
    <property type="entry name" value="MFS"/>
    <property type="match status" value="1"/>
</dbReference>
<dbReference type="Gene3D" id="1.20.1250.20">
    <property type="entry name" value="MFS general substrate transporter like domains"/>
    <property type="match status" value="1"/>
</dbReference>
<reference evidence="8" key="2">
    <citation type="submission" date="2022-09" db="EMBL/GenBank/DDBJ databases">
        <title>Biosynthetic gene clusters of Dactylosporangioum fulvum.</title>
        <authorList>
            <person name="Caradec T."/>
        </authorList>
    </citation>
    <scope>NUCLEOTIDE SEQUENCE</scope>
    <source>
        <strain evidence="8">NRRL B-16292</strain>
    </source>
</reference>
<proteinExistence type="predicted"/>
<evidence type="ECO:0000256" key="3">
    <source>
        <dbReference type="ARBA" id="ARBA00022692"/>
    </source>
</evidence>
<evidence type="ECO:0000256" key="2">
    <source>
        <dbReference type="ARBA" id="ARBA00022448"/>
    </source>
</evidence>